<dbReference type="AlphaFoldDB" id="A0A5B7JZP3"/>
<feature type="region of interest" description="Disordered" evidence="1">
    <location>
        <begin position="1"/>
        <end position="62"/>
    </location>
</feature>
<evidence type="ECO:0000313" key="3">
    <source>
        <dbReference type="Proteomes" id="UP000324222"/>
    </source>
</evidence>
<gene>
    <name evidence="2" type="ORF">E2C01_097845</name>
</gene>
<feature type="compositionally biased region" description="Basic and acidic residues" evidence="1">
    <location>
        <begin position="13"/>
        <end position="35"/>
    </location>
</feature>
<comment type="caution">
    <text evidence="2">The sequence shown here is derived from an EMBL/GenBank/DDBJ whole genome shotgun (WGS) entry which is preliminary data.</text>
</comment>
<proteinExistence type="predicted"/>
<dbReference type="EMBL" id="VSRR010130694">
    <property type="protein sequence ID" value="MPD02271.1"/>
    <property type="molecule type" value="Genomic_DNA"/>
</dbReference>
<accession>A0A5B7JZP3</accession>
<sequence length="95" mass="10025">MGWEAGVVGQGDCGRREEGGQEGRPRRESESEPSKEVGGQLAEGGTGQLSVMSRGRRRSGHAHTIWRWAWPRLERAGLAGHGGMDGAGAGEGTVE</sequence>
<organism evidence="2 3">
    <name type="scientific">Portunus trituberculatus</name>
    <name type="common">Swimming crab</name>
    <name type="synonym">Neptunus trituberculatus</name>
    <dbReference type="NCBI Taxonomy" id="210409"/>
    <lineage>
        <taxon>Eukaryota</taxon>
        <taxon>Metazoa</taxon>
        <taxon>Ecdysozoa</taxon>
        <taxon>Arthropoda</taxon>
        <taxon>Crustacea</taxon>
        <taxon>Multicrustacea</taxon>
        <taxon>Malacostraca</taxon>
        <taxon>Eumalacostraca</taxon>
        <taxon>Eucarida</taxon>
        <taxon>Decapoda</taxon>
        <taxon>Pleocyemata</taxon>
        <taxon>Brachyura</taxon>
        <taxon>Eubrachyura</taxon>
        <taxon>Portunoidea</taxon>
        <taxon>Portunidae</taxon>
        <taxon>Portuninae</taxon>
        <taxon>Portunus</taxon>
    </lineage>
</organism>
<protein>
    <submittedName>
        <fullName evidence="2">Uncharacterized protein</fullName>
    </submittedName>
</protein>
<keyword evidence="3" id="KW-1185">Reference proteome</keyword>
<name>A0A5B7JZP3_PORTR</name>
<evidence type="ECO:0000313" key="2">
    <source>
        <dbReference type="EMBL" id="MPD02271.1"/>
    </source>
</evidence>
<evidence type="ECO:0000256" key="1">
    <source>
        <dbReference type="SAM" id="MobiDB-lite"/>
    </source>
</evidence>
<reference evidence="2 3" key="1">
    <citation type="submission" date="2019-05" db="EMBL/GenBank/DDBJ databases">
        <title>Another draft genome of Portunus trituberculatus and its Hox gene families provides insights of decapod evolution.</title>
        <authorList>
            <person name="Jeong J.-H."/>
            <person name="Song I."/>
            <person name="Kim S."/>
            <person name="Choi T."/>
            <person name="Kim D."/>
            <person name="Ryu S."/>
            <person name="Kim W."/>
        </authorList>
    </citation>
    <scope>NUCLEOTIDE SEQUENCE [LARGE SCALE GENOMIC DNA]</scope>
    <source>
        <tissue evidence="2">Muscle</tissue>
    </source>
</reference>
<dbReference type="Proteomes" id="UP000324222">
    <property type="component" value="Unassembled WGS sequence"/>
</dbReference>